<dbReference type="Gene3D" id="3.30.565.10">
    <property type="entry name" value="Histidine kinase-like ATPase, C-terminal domain"/>
    <property type="match status" value="1"/>
</dbReference>
<dbReference type="AlphaFoldDB" id="A0A9Q1CH85"/>
<sequence length="487" mass="52561">MAETESNVTVKERRCTSWRRFEKHIAELISLMDRTSCPGKEVFLRELIFFSTTRLEVREGERMDDSVHNGEELCISVLFDGEENRLTVEDSGAEMTDDYLGTRPKQGTKALISALKAGKDLSNIKLFDVGFFTVFAVADKVTIDSTHSGRTVLYTWESSATEGGLSVKCTPSEQLECRTQIILDLKKDVSENIKRMGLERFLRKHNCRSSYKIKVYQYSVINSSEKGCSEPKREAASAPKDVRKCAENTPVTSEVRKNSNKLASKPKVSSPTAALTGSGPSLERLSATPLPTPTQRLNAYDGSTPFGTGQMSTGIVAPASQGPAMAGVSPACSGTSGPPSGRLSCTVSPPVPTQRFDALKGRTPYSAKQKPPGIVSPASQGPPMAGVPSGAVKTKSLVNQGKGTKRKSTEPSPHCETPKSRKSSVTSDVSRITPVGTDEKQNHVGKGTDTPFRDYTNLDSTTPKTPGSAKTPGTSSKLFVVNMLSFY</sequence>
<keyword evidence="4" id="KW-0143">Chaperone</keyword>
<dbReference type="EMBL" id="JAIZAY010000003">
    <property type="protein sequence ID" value="KAJ8044916.1"/>
    <property type="molecule type" value="Genomic_DNA"/>
</dbReference>
<protein>
    <submittedName>
        <fullName evidence="6">Heat shock protein 83</fullName>
    </submittedName>
</protein>
<dbReference type="InterPro" id="IPR036890">
    <property type="entry name" value="HATPase_C_sf"/>
</dbReference>
<evidence type="ECO:0000256" key="4">
    <source>
        <dbReference type="ARBA" id="ARBA00023186"/>
    </source>
</evidence>
<dbReference type="InterPro" id="IPR020575">
    <property type="entry name" value="Hsp90_N"/>
</dbReference>
<keyword evidence="6" id="KW-0346">Stress response</keyword>
<evidence type="ECO:0000256" key="5">
    <source>
        <dbReference type="SAM" id="MobiDB-lite"/>
    </source>
</evidence>
<feature type="compositionally biased region" description="Polar residues" evidence="5">
    <location>
        <begin position="332"/>
        <end position="347"/>
    </location>
</feature>
<evidence type="ECO:0000256" key="3">
    <source>
        <dbReference type="ARBA" id="ARBA00022840"/>
    </source>
</evidence>
<dbReference type="GO" id="GO:0051082">
    <property type="term" value="F:unfolded protein binding"/>
    <property type="evidence" value="ECO:0007669"/>
    <property type="project" value="InterPro"/>
</dbReference>
<dbReference type="PRINTS" id="PR00775">
    <property type="entry name" value="HEATSHOCK90"/>
</dbReference>
<evidence type="ECO:0000256" key="1">
    <source>
        <dbReference type="ARBA" id="ARBA00008239"/>
    </source>
</evidence>
<feature type="region of interest" description="Disordered" evidence="5">
    <location>
        <begin position="316"/>
        <end position="475"/>
    </location>
</feature>
<accession>A0A9Q1CH85</accession>
<reference evidence="6" key="1">
    <citation type="submission" date="2021-10" db="EMBL/GenBank/DDBJ databases">
        <title>Tropical sea cucumber genome reveals ecological adaptation and Cuvierian tubules defense mechanism.</title>
        <authorList>
            <person name="Chen T."/>
        </authorList>
    </citation>
    <scope>NUCLEOTIDE SEQUENCE</scope>
    <source>
        <strain evidence="6">Nanhai2018</strain>
        <tissue evidence="6">Muscle</tissue>
    </source>
</reference>
<proteinExistence type="inferred from homology"/>
<evidence type="ECO:0000313" key="7">
    <source>
        <dbReference type="Proteomes" id="UP001152320"/>
    </source>
</evidence>
<dbReference type="GO" id="GO:0005524">
    <property type="term" value="F:ATP binding"/>
    <property type="evidence" value="ECO:0007669"/>
    <property type="project" value="UniProtKB-KW"/>
</dbReference>
<evidence type="ECO:0000256" key="2">
    <source>
        <dbReference type="ARBA" id="ARBA00022741"/>
    </source>
</evidence>
<dbReference type="GO" id="GO:0016887">
    <property type="term" value="F:ATP hydrolysis activity"/>
    <property type="evidence" value="ECO:0007669"/>
    <property type="project" value="InterPro"/>
</dbReference>
<gene>
    <name evidence="6" type="ORF">HOLleu_07806</name>
</gene>
<name>A0A9Q1CH85_HOLLE</name>
<feature type="region of interest" description="Disordered" evidence="5">
    <location>
        <begin position="227"/>
        <end position="295"/>
    </location>
</feature>
<keyword evidence="3" id="KW-0067">ATP-binding</keyword>
<comment type="caution">
    <text evidence="6">The sequence shown here is derived from an EMBL/GenBank/DDBJ whole genome shotgun (WGS) entry which is preliminary data.</text>
</comment>
<keyword evidence="7" id="KW-1185">Reference proteome</keyword>
<dbReference type="PANTHER" id="PTHR11528">
    <property type="entry name" value="HEAT SHOCK PROTEIN 90 FAMILY MEMBER"/>
    <property type="match status" value="1"/>
</dbReference>
<keyword evidence="2" id="KW-0547">Nucleotide-binding</keyword>
<dbReference type="SUPFAM" id="SSF55874">
    <property type="entry name" value="ATPase domain of HSP90 chaperone/DNA topoisomerase II/histidine kinase"/>
    <property type="match status" value="1"/>
</dbReference>
<dbReference type="Proteomes" id="UP001152320">
    <property type="component" value="Chromosome 3"/>
</dbReference>
<comment type="similarity">
    <text evidence="1">Belongs to the heat shock protein 90 family.</text>
</comment>
<dbReference type="InterPro" id="IPR001404">
    <property type="entry name" value="Hsp90_fam"/>
</dbReference>
<feature type="compositionally biased region" description="Polar residues" evidence="5">
    <location>
        <begin position="267"/>
        <end position="279"/>
    </location>
</feature>
<feature type="compositionally biased region" description="Basic and acidic residues" evidence="5">
    <location>
        <begin position="227"/>
        <end position="246"/>
    </location>
</feature>
<dbReference type="GO" id="GO:0140662">
    <property type="term" value="F:ATP-dependent protein folding chaperone"/>
    <property type="evidence" value="ECO:0007669"/>
    <property type="project" value="InterPro"/>
</dbReference>
<organism evidence="6 7">
    <name type="scientific">Holothuria leucospilota</name>
    <name type="common">Black long sea cucumber</name>
    <name type="synonym">Mertensiothuria leucospilota</name>
    <dbReference type="NCBI Taxonomy" id="206669"/>
    <lineage>
        <taxon>Eukaryota</taxon>
        <taxon>Metazoa</taxon>
        <taxon>Echinodermata</taxon>
        <taxon>Eleutherozoa</taxon>
        <taxon>Echinozoa</taxon>
        <taxon>Holothuroidea</taxon>
        <taxon>Aspidochirotacea</taxon>
        <taxon>Aspidochirotida</taxon>
        <taxon>Holothuriidae</taxon>
        <taxon>Holothuria</taxon>
    </lineage>
</organism>
<evidence type="ECO:0000313" key="6">
    <source>
        <dbReference type="EMBL" id="KAJ8044916.1"/>
    </source>
</evidence>